<evidence type="ECO:0008006" key="3">
    <source>
        <dbReference type="Google" id="ProtNLM"/>
    </source>
</evidence>
<protein>
    <recommendedName>
        <fullName evidence="3">Helix-turn-helix domain-containing protein</fullName>
    </recommendedName>
</protein>
<evidence type="ECO:0000313" key="2">
    <source>
        <dbReference type="Proteomes" id="UP000199071"/>
    </source>
</evidence>
<dbReference type="AlphaFoldDB" id="A0A1G6EPZ3"/>
<gene>
    <name evidence="1" type="ORF">SAMN02982931_04806</name>
</gene>
<dbReference type="EMBL" id="FMXQ01000024">
    <property type="protein sequence ID" value="SDB59487.1"/>
    <property type="molecule type" value="Genomic_DNA"/>
</dbReference>
<keyword evidence="2" id="KW-1185">Reference proteome</keyword>
<name>A0A1G6EPZ3_9HYPH</name>
<organism evidence="1 2">
    <name type="scientific">Bauldia litoralis</name>
    <dbReference type="NCBI Taxonomy" id="665467"/>
    <lineage>
        <taxon>Bacteria</taxon>
        <taxon>Pseudomonadati</taxon>
        <taxon>Pseudomonadota</taxon>
        <taxon>Alphaproteobacteria</taxon>
        <taxon>Hyphomicrobiales</taxon>
        <taxon>Kaistiaceae</taxon>
        <taxon>Bauldia</taxon>
    </lineage>
</organism>
<dbReference type="STRING" id="665467.SAMN02982931_04806"/>
<dbReference type="OrthoDB" id="9806994at2"/>
<dbReference type="InterPro" id="IPR009061">
    <property type="entry name" value="DNA-bd_dom_put_sf"/>
</dbReference>
<dbReference type="RefSeq" id="WP_090881419.1">
    <property type="nucleotide sequence ID" value="NZ_FMXQ01000024.1"/>
</dbReference>
<evidence type="ECO:0000313" key="1">
    <source>
        <dbReference type="EMBL" id="SDB59487.1"/>
    </source>
</evidence>
<dbReference type="Proteomes" id="UP000199071">
    <property type="component" value="Unassembled WGS sequence"/>
</dbReference>
<accession>A0A1G6EPZ3</accession>
<proteinExistence type="predicted"/>
<dbReference type="SUPFAM" id="SSF46955">
    <property type="entry name" value="Putative DNA-binding domain"/>
    <property type="match status" value="1"/>
</dbReference>
<sequence length="84" mass="9207">MSQSDPRIDPAGAAVSALFARHLNQDQLARRWSLSARTLERWRSHGKGPCYLRLGGRVAYRLDDIEAFEKAGLRVTGAGVAGDL</sequence>
<reference evidence="1 2" key="1">
    <citation type="submission" date="2016-10" db="EMBL/GenBank/DDBJ databases">
        <authorList>
            <person name="de Groot N.N."/>
        </authorList>
    </citation>
    <scope>NUCLEOTIDE SEQUENCE [LARGE SCALE GENOMIC DNA]</scope>
    <source>
        <strain evidence="1 2">ATCC 35022</strain>
    </source>
</reference>